<name>Q026W4_SOLUE</name>
<proteinExistence type="predicted"/>
<dbReference type="HOGENOM" id="CLU_1081416_0_0_0"/>
<gene>
    <name evidence="1" type="ordered locus">Acid_1959</name>
</gene>
<reference evidence="1" key="1">
    <citation type="submission" date="2006-10" db="EMBL/GenBank/DDBJ databases">
        <title>Complete sequence of Solibacter usitatus Ellin6076.</title>
        <authorList>
            <consortium name="US DOE Joint Genome Institute"/>
            <person name="Copeland A."/>
            <person name="Lucas S."/>
            <person name="Lapidus A."/>
            <person name="Barry K."/>
            <person name="Detter J.C."/>
            <person name="Glavina del Rio T."/>
            <person name="Hammon N."/>
            <person name="Israni S."/>
            <person name="Dalin E."/>
            <person name="Tice H."/>
            <person name="Pitluck S."/>
            <person name="Thompson L.S."/>
            <person name="Brettin T."/>
            <person name="Bruce D."/>
            <person name="Han C."/>
            <person name="Tapia R."/>
            <person name="Gilna P."/>
            <person name="Schmutz J."/>
            <person name="Larimer F."/>
            <person name="Land M."/>
            <person name="Hauser L."/>
            <person name="Kyrpides N."/>
            <person name="Mikhailova N."/>
            <person name="Janssen P.H."/>
            <person name="Kuske C.R."/>
            <person name="Richardson P."/>
        </authorList>
    </citation>
    <scope>NUCLEOTIDE SEQUENCE</scope>
    <source>
        <strain evidence="1">Ellin6076</strain>
    </source>
</reference>
<dbReference type="EMBL" id="CP000473">
    <property type="protein sequence ID" value="ABJ82949.1"/>
    <property type="molecule type" value="Genomic_DNA"/>
</dbReference>
<accession>Q026W4</accession>
<dbReference type="InParanoid" id="Q026W4"/>
<organism evidence="1">
    <name type="scientific">Solibacter usitatus (strain Ellin6076)</name>
    <dbReference type="NCBI Taxonomy" id="234267"/>
    <lineage>
        <taxon>Bacteria</taxon>
        <taxon>Pseudomonadati</taxon>
        <taxon>Acidobacteriota</taxon>
        <taxon>Terriglobia</taxon>
        <taxon>Bryobacterales</taxon>
        <taxon>Solibacteraceae</taxon>
        <taxon>Candidatus Solibacter</taxon>
    </lineage>
</organism>
<dbReference type="AlphaFoldDB" id="Q026W4"/>
<dbReference type="KEGG" id="sus:Acid_1959"/>
<evidence type="ECO:0000313" key="1">
    <source>
        <dbReference type="EMBL" id="ABJ82949.1"/>
    </source>
</evidence>
<sequence>MVVDNGILQYRSALSYNREVFLLEHSDKVKAFSAIDDVFFRLIEFPRSMRDLNGNSLVALVPFILLLQRQSRAAFEALSVFQSYQAWVLLRPGIEAALIIGKWVDDPASAKVWKDRDQDRRAYGSQYTGRALRPTSLPASDKIQGVLSKVNGDFVHANPDYYSRHLDASVGDPGYVNMILGYFDDDGLHEAHVLAFLRLLLVIEESLAGLSAKLFGPAAVVGVPMAVFEAQFGARIRELTAIPGEGAAALRDLGLVD</sequence>
<protein>
    <submittedName>
        <fullName evidence="1">Uncharacterized protein</fullName>
    </submittedName>
</protein>